<dbReference type="PROSITE" id="PS51186">
    <property type="entry name" value="GNAT"/>
    <property type="match status" value="1"/>
</dbReference>
<dbReference type="InterPro" id="IPR016181">
    <property type="entry name" value="Acyl_CoA_acyltransferase"/>
</dbReference>
<dbReference type="Gene3D" id="3.40.630.30">
    <property type="match status" value="1"/>
</dbReference>
<sequence>MRNMMQMKKVILLRGAYRRGLGTFFRQLWMTVADVLLRRKFLIFRIDARDVMQFDTSNLPVLDCREITRWDDMPDHLRVRLEDPAEGLEWGQKSWFGQSRRCWLGELDGQPACLMWWLDHTQSEHFFYDVPEDAEILFQTVILPEFRGRRLYYSLLSDLMRARIANGIEAFYGSCHEYNTTPARNMSRLGFKYIGAVRESRLTGHRRWIPA</sequence>
<feature type="domain" description="N-acetyltransferase" evidence="1">
    <location>
        <begin position="62"/>
        <end position="211"/>
    </location>
</feature>
<protein>
    <recommendedName>
        <fullName evidence="1">N-acetyltransferase domain-containing protein</fullName>
    </recommendedName>
</protein>
<dbReference type="RefSeq" id="WP_143534957.1">
    <property type="nucleotide sequence ID" value="NZ_FWFP01000017.1"/>
</dbReference>
<dbReference type="SUPFAM" id="SSF55729">
    <property type="entry name" value="Acyl-CoA N-acyltransferases (Nat)"/>
    <property type="match status" value="1"/>
</dbReference>
<dbReference type="GO" id="GO:0016747">
    <property type="term" value="F:acyltransferase activity, transferring groups other than amino-acyl groups"/>
    <property type="evidence" value="ECO:0007669"/>
    <property type="project" value="InterPro"/>
</dbReference>
<dbReference type="Proteomes" id="UP000193778">
    <property type="component" value="Unassembled WGS sequence"/>
</dbReference>
<dbReference type="EMBL" id="FWFP01000017">
    <property type="protein sequence ID" value="SLN75830.1"/>
    <property type="molecule type" value="Genomic_DNA"/>
</dbReference>
<accession>A0A1X7AC65</accession>
<gene>
    <name evidence="2" type="ORF">RUM8411_04272</name>
</gene>
<organism evidence="2 3">
    <name type="scientific">Ruegeria meonggei</name>
    <dbReference type="NCBI Taxonomy" id="1446476"/>
    <lineage>
        <taxon>Bacteria</taxon>
        <taxon>Pseudomonadati</taxon>
        <taxon>Pseudomonadota</taxon>
        <taxon>Alphaproteobacteria</taxon>
        <taxon>Rhodobacterales</taxon>
        <taxon>Roseobacteraceae</taxon>
        <taxon>Ruegeria</taxon>
    </lineage>
</organism>
<evidence type="ECO:0000259" key="1">
    <source>
        <dbReference type="PROSITE" id="PS51186"/>
    </source>
</evidence>
<evidence type="ECO:0000313" key="2">
    <source>
        <dbReference type="EMBL" id="SLN75830.1"/>
    </source>
</evidence>
<name>A0A1X7AC65_9RHOB</name>
<reference evidence="3" key="1">
    <citation type="submission" date="2017-03" db="EMBL/GenBank/DDBJ databases">
        <authorList>
            <person name="Rodrigo-Torres L."/>
            <person name="Arahal R.D."/>
            <person name="Lucena T."/>
        </authorList>
    </citation>
    <scope>NUCLEOTIDE SEQUENCE [LARGE SCALE GENOMIC DNA]</scope>
    <source>
        <strain evidence="3">CECT 8411</strain>
    </source>
</reference>
<keyword evidence="3" id="KW-1185">Reference proteome</keyword>
<evidence type="ECO:0000313" key="3">
    <source>
        <dbReference type="Proteomes" id="UP000193778"/>
    </source>
</evidence>
<dbReference type="InterPro" id="IPR000182">
    <property type="entry name" value="GNAT_dom"/>
</dbReference>
<dbReference type="OrthoDB" id="259800at2"/>
<dbReference type="AlphaFoldDB" id="A0A1X7AC65"/>
<proteinExistence type="predicted"/>